<dbReference type="EMBL" id="ML122257">
    <property type="protein sequence ID" value="RPD62970.1"/>
    <property type="molecule type" value="Genomic_DNA"/>
</dbReference>
<dbReference type="Pfam" id="PF02278">
    <property type="entry name" value="Lyase_8"/>
    <property type="match status" value="1"/>
</dbReference>
<dbReference type="Gene3D" id="1.50.10.100">
    <property type="entry name" value="Chondroitin AC/alginate lyase"/>
    <property type="match status" value="1"/>
</dbReference>
<dbReference type="GO" id="GO:0030246">
    <property type="term" value="F:carbohydrate binding"/>
    <property type="evidence" value="ECO:0007669"/>
    <property type="project" value="InterPro"/>
</dbReference>
<feature type="domain" description="Polysaccharide lyase family 8 C-terminal" evidence="6">
    <location>
        <begin position="753"/>
        <end position="824"/>
    </location>
</feature>
<evidence type="ECO:0000259" key="5">
    <source>
        <dbReference type="Pfam" id="PF02278"/>
    </source>
</evidence>
<evidence type="ECO:0000313" key="8">
    <source>
        <dbReference type="EMBL" id="RPD62970.1"/>
    </source>
</evidence>
<evidence type="ECO:0000259" key="6">
    <source>
        <dbReference type="Pfam" id="PF02884"/>
    </source>
</evidence>
<keyword evidence="2 4" id="KW-0732">Signal</keyword>
<dbReference type="SUPFAM" id="SSF48230">
    <property type="entry name" value="Chondroitin AC/alginate lyase"/>
    <property type="match status" value="1"/>
</dbReference>
<dbReference type="PANTHER" id="PTHR38481">
    <property type="entry name" value="HYALURONATE LYASE"/>
    <property type="match status" value="1"/>
</dbReference>
<reference evidence="8" key="1">
    <citation type="journal article" date="2018" name="Genome Biol. Evol.">
        <title>Genomics and development of Lentinus tigrinus, a white-rot wood-decaying mushroom with dimorphic fruiting bodies.</title>
        <authorList>
            <person name="Wu B."/>
            <person name="Xu Z."/>
            <person name="Knudson A."/>
            <person name="Carlson A."/>
            <person name="Chen N."/>
            <person name="Kovaka S."/>
            <person name="LaButti K."/>
            <person name="Lipzen A."/>
            <person name="Pennachio C."/>
            <person name="Riley R."/>
            <person name="Schakwitz W."/>
            <person name="Umezawa K."/>
            <person name="Ohm R.A."/>
            <person name="Grigoriev I.V."/>
            <person name="Nagy L.G."/>
            <person name="Gibbons J."/>
            <person name="Hibbett D."/>
        </authorList>
    </citation>
    <scope>NUCLEOTIDE SEQUENCE [LARGE SCALE GENOMIC DNA]</scope>
    <source>
        <strain evidence="8">ALCF2SS1-6</strain>
    </source>
</reference>
<evidence type="ECO:0000256" key="3">
    <source>
        <dbReference type="ARBA" id="ARBA00023239"/>
    </source>
</evidence>
<dbReference type="SUPFAM" id="SSF49863">
    <property type="entry name" value="Hyaluronate lyase-like, C-terminal domain"/>
    <property type="match status" value="1"/>
</dbReference>
<dbReference type="InterPro" id="IPR003159">
    <property type="entry name" value="Lyase_8_central_dom"/>
</dbReference>
<proteinExistence type="inferred from homology"/>
<dbReference type="InterPro" id="IPR008929">
    <property type="entry name" value="Chondroitin_lyas"/>
</dbReference>
<dbReference type="GO" id="GO:0005576">
    <property type="term" value="C:extracellular region"/>
    <property type="evidence" value="ECO:0007669"/>
    <property type="project" value="InterPro"/>
</dbReference>
<dbReference type="InterPro" id="IPR011071">
    <property type="entry name" value="Lyase_8-like_C"/>
</dbReference>
<name>A0A5C2SGT7_9APHY</name>
<dbReference type="Pfam" id="PF08124">
    <property type="entry name" value="Lyase_8_N"/>
    <property type="match status" value="1"/>
</dbReference>
<dbReference type="Gene3D" id="2.70.98.10">
    <property type="match status" value="1"/>
</dbReference>
<evidence type="ECO:0000313" key="9">
    <source>
        <dbReference type="Proteomes" id="UP000313359"/>
    </source>
</evidence>
<dbReference type="GO" id="GO:0016837">
    <property type="term" value="F:carbon-oxygen lyase activity, acting on polysaccharides"/>
    <property type="evidence" value="ECO:0007669"/>
    <property type="project" value="UniProtKB-ARBA"/>
</dbReference>
<accession>A0A5C2SGT7</accession>
<dbReference type="GO" id="GO:0005975">
    <property type="term" value="P:carbohydrate metabolic process"/>
    <property type="evidence" value="ECO:0007669"/>
    <property type="project" value="InterPro"/>
</dbReference>
<evidence type="ECO:0000256" key="4">
    <source>
        <dbReference type="SAM" id="SignalP"/>
    </source>
</evidence>
<organism evidence="8 9">
    <name type="scientific">Lentinus tigrinus ALCF2SS1-6</name>
    <dbReference type="NCBI Taxonomy" id="1328759"/>
    <lineage>
        <taxon>Eukaryota</taxon>
        <taxon>Fungi</taxon>
        <taxon>Dikarya</taxon>
        <taxon>Basidiomycota</taxon>
        <taxon>Agaricomycotina</taxon>
        <taxon>Agaricomycetes</taxon>
        <taxon>Polyporales</taxon>
        <taxon>Polyporaceae</taxon>
        <taxon>Lentinus</taxon>
    </lineage>
</organism>
<dbReference type="InterPro" id="IPR004103">
    <property type="entry name" value="Lyase_8_C"/>
</dbReference>
<dbReference type="Gene3D" id="2.60.220.10">
    <property type="entry name" value="Polysaccharide lyase family 8-like, C-terminal"/>
    <property type="match status" value="1"/>
</dbReference>
<dbReference type="AlphaFoldDB" id="A0A5C2SGT7"/>
<keyword evidence="3 8" id="KW-0456">Lyase</keyword>
<feature type="signal peptide" evidence="4">
    <location>
        <begin position="1"/>
        <end position="25"/>
    </location>
</feature>
<gene>
    <name evidence="8" type="ORF">L227DRAFT_651257</name>
</gene>
<dbReference type="Pfam" id="PF02884">
    <property type="entry name" value="Lyase_8_C"/>
    <property type="match status" value="1"/>
</dbReference>
<sequence>MLALAPCALLSFATFLSYLTSSAHGAPIPYQFLQFNASELSPSTSLSVSLPFLSDSLFSTSLALPTISVASTTASSSAAFSAVTSAVQSLAVTSSTSSATSVTTSAVTSAAPAVLADTSDSTQSDINTIRQRRIAIILQDVIDPLVGTVSNISDWVSTLGGDGKWPSSEVDYTTGCGSQKANWPAELHWKRLAFMAAAWHGGVEGADAFVNNSSLSDAISRGMDFWFGNDFTDHSCLVGQCKCDVAGLWNTNWFSNLIGIPSLVGETCLLLGTDKLSQSQLDGCKSMTSRTAATLVNGVQGMGQLTGANTLDVAKITIDGGLLTNDASQIAEGYKHVHSEVVIRDAVKSDGIRPDGSFGQHAGLMYNGNYGKDYANDVLTLEIAAGGTQFSAQKASPDSQAAYETLWEGDLWMIYRNINTSVLHWDFSALNRMISFAVSDDQASGSIHVNVSRIQQLGDEWNSDTLKSVAESLSNSSDSANSGDLAGNRMFYANDYMVQRGSGYVSTLKMYSSRTLSTECINSQNPYGFHLSDGTLYTYIDGTQYEDIAGAWDWNLIPGTTTDYAATKLSCTDSQFSSPEDFVGGVSDGKIGAAVMRYKNPSTGSLSFQKAWFFLDNDVQHVMISQASSKSSSKNPVISVLDQKRLNGPVYVDGKQLEKGGNFSQATSLWHDNVGYTFETQDAPLSVDFGARESDWSTIGISEEPKGSVDLFSAWISHGGGSDLTVPAAYTAYPAVSLDEFQQKSQATQLTTIQNDDDVSAVYDETHNTAMFVFWKAEGGSAMFTPASQDGFLIMEASANAVVIYDVGDNSVTVSDPSQSLKSVHLTISRGVMDIQAVDVELPSGGEAGKSVTQKL</sequence>
<feature type="domain" description="Polysaccharide lyase family 8 central" evidence="5">
    <location>
        <begin position="488"/>
        <end position="737"/>
    </location>
</feature>
<protein>
    <submittedName>
        <fullName evidence="8">Polysaccharide lyase family 8 protein</fullName>
    </submittedName>
</protein>
<dbReference type="SUPFAM" id="SSF74650">
    <property type="entry name" value="Galactose mutarotase-like"/>
    <property type="match status" value="1"/>
</dbReference>
<dbReference type="InterPro" id="IPR011013">
    <property type="entry name" value="Gal_mutarotase_sf_dom"/>
</dbReference>
<dbReference type="PANTHER" id="PTHR38481:SF1">
    <property type="entry name" value="HYALURONATE LYASE"/>
    <property type="match status" value="1"/>
</dbReference>
<feature type="chain" id="PRO_5022756930" evidence="4">
    <location>
        <begin position="26"/>
        <end position="856"/>
    </location>
</feature>
<dbReference type="InterPro" id="IPR012970">
    <property type="entry name" value="Lyase_8_alpha_N"/>
</dbReference>
<keyword evidence="9" id="KW-1185">Reference proteome</keyword>
<evidence type="ECO:0000256" key="2">
    <source>
        <dbReference type="ARBA" id="ARBA00022729"/>
    </source>
</evidence>
<dbReference type="OrthoDB" id="5980780at2759"/>
<evidence type="ECO:0000259" key="7">
    <source>
        <dbReference type="Pfam" id="PF08124"/>
    </source>
</evidence>
<comment type="similarity">
    <text evidence="1">Belongs to the polysaccharide lyase 8 family.</text>
</comment>
<dbReference type="InterPro" id="IPR038970">
    <property type="entry name" value="Lyase_8"/>
</dbReference>
<evidence type="ECO:0000256" key="1">
    <source>
        <dbReference type="ARBA" id="ARBA00006699"/>
    </source>
</evidence>
<feature type="domain" description="Polysaccharide lyase 8 N-terminal alpha-helical" evidence="7">
    <location>
        <begin position="179"/>
        <end position="393"/>
    </location>
</feature>
<dbReference type="Proteomes" id="UP000313359">
    <property type="component" value="Unassembled WGS sequence"/>
</dbReference>
<dbReference type="InterPro" id="IPR014718">
    <property type="entry name" value="GH-type_carb-bd"/>
</dbReference>